<feature type="compositionally biased region" description="Basic and acidic residues" evidence="3">
    <location>
        <begin position="1304"/>
        <end position="1315"/>
    </location>
</feature>
<feature type="region of interest" description="Disordered" evidence="3">
    <location>
        <begin position="1048"/>
        <end position="1079"/>
    </location>
</feature>
<dbReference type="SUPFAM" id="SSF52047">
    <property type="entry name" value="RNI-like"/>
    <property type="match status" value="1"/>
</dbReference>
<dbReference type="PANTHER" id="PTHR45712:SF22">
    <property type="entry name" value="INSULIN-LIKE GROWTH FACTOR-BINDING PROTEIN COMPLEX ACID LABILE SUBUNIT"/>
    <property type="match status" value="1"/>
</dbReference>
<protein>
    <recommendedName>
        <fullName evidence="7">Chaoptin</fullName>
    </recommendedName>
</protein>
<feature type="signal peptide" evidence="4">
    <location>
        <begin position="1"/>
        <end position="23"/>
    </location>
</feature>
<dbReference type="Proteomes" id="UP000639338">
    <property type="component" value="Unassembled WGS sequence"/>
</dbReference>
<dbReference type="InterPro" id="IPR050333">
    <property type="entry name" value="SLRP"/>
</dbReference>
<feature type="compositionally biased region" description="Low complexity" evidence="3">
    <location>
        <begin position="1415"/>
        <end position="1424"/>
    </location>
</feature>
<dbReference type="SMART" id="SM00369">
    <property type="entry name" value="LRR_TYP"/>
    <property type="match status" value="27"/>
</dbReference>
<dbReference type="EMBL" id="JACMRX010000004">
    <property type="protein sequence ID" value="KAF7990763.1"/>
    <property type="molecule type" value="Genomic_DNA"/>
</dbReference>
<dbReference type="PROSITE" id="PS51450">
    <property type="entry name" value="LRR"/>
    <property type="match status" value="8"/>
</dbReference>
<gene>
    <name evidence="5" type="ORF">HCN44_000568</name>
</gene>
<dbReference type="SMART" id="SM00365">
    <property type="entry name" value="LRR_SD22"/>
    <property type="match status" value="6"/>
</dbReference>
<comment type="caution">
    <text evidence="5">The sequence shown here is derived from an EMBL/GenBank/DDBJ whole genome shotgun (WGS) entry which is preliminary data.</text>
</comment>
<sequence length="1490" mass="169051">MGKPPEGGKLLLAIFLIINFVKGQNDYECPPQEKILPCRCSTRDMEYQIWCSHSELPKVLEGLNSISHYITHPIDELILENNNLPSLPGKVFTSLRVLRLMLRNNRLERVSSGWLDGLHDSLLELFLVEPDLRSLPIDSLDNLQGLEAITLQSKTMKRLPRFSGLTKLRYLQINSPSLIELSPMSFKDLPNLEQLHVFGSLNLVRLEAGLFRNLPKLSMINITDCGITWLHPRTFIELPELQEISLKGNSIQDAAIIGRAIIDLPRLSIIHLDYNKITKLQEECFVDLLSLSRLSLSNNYISEILPGSFQHLPLLRVLNLNNNKIIRIHPNFFIQRLGSNIEELLIINNNINHINEIRSIFEALPKLKLLDLSYNFIEEIPFGSLRGHLNLERLHIDHNQLTYIQRETFTSMPLLRELRLKNNSLTNSIELPFWNLPNLKGLDLSQNYFRHIDSMVIANLPNLRILDLSGNGISHIEPETFYLTPELENLNLSGNALSSIHPMTMRQLKKLYELDVSWNRLLNIIPGLPKNIEHLHLSMNRIIQLPTIQSQDLSLPSLRTLDISANGIELILPGTFSELPNLKKLNIGYNSIRLIDDNIFDGLVRLEILDLRYNRIVTLHGRSLKPLRSLLDLSLRGNRIEIIRSDIFDDNILLKRLDLAINNLAQIPHSTFLNTRNLRELYASHNTLTELPGSLHGLSSLEVLDLSFNKLNILSPDTLSSLTSLLELKLVRNKIKELREGAFSRLPRLNFIDLENNDLRVIEKNSIKNLPELQAIKLGKNKIQTIPSGAFVDLPLLQSTELQENRIQEISANAFVNVPHILFLNLSHNLLPSIEHAGLTGLRSLEVLDVSSNRLTRISTDSFALMEWLVELKMDNNRICGIEGAPFNDMPRLRVLSMRSNRMNSVSENAFKRLRSNIAILDIDGWLQQGSTEGPKCADGTLFKEMRLSRQDCLKKKYTTNVHPGCEAEMINQAHELSSYNDNEKLPPAWMNIQKPTKFSNNQDDYLYEDYPEYHYTNTTDQSTSEEINLSTSAYPTNIIITDKPQIVNDKPQKNSNTAIINDKNNLPPVKKKKPSNISASPGSSGFTFFGVPLPNLNFNLWGNTGKKKGLRKNDEKSLDNIKYRTFPKTEPEIHRGGFYPLPQPEGGFQPVTDPRLIYETKFKNHTINNNTITAKILRITNATKINNKNIQDDFIIKKNNITSKGDIQRVQLNNNKTKFINLTIPNVKKNITTTTTEIYDDNDENNNNYDIDSDESMHLEGKIASKIVWTTPLSSSSAESLLLDTSTEGNYRSRKKSNNLFDNDDHTSLVKPDDLTTPMSTIEPVVYVTTNKENNEIQETTASTSSTTTKPTTTTTMMNHNEHIFTNQTSQGMEASALSALLIPGGQIPVTVPIIGKIPGRSTIEKVASPRMANNTNKINNKNADNDDDKTTVNNDKTIEDDDPFNWYFQNYNDSNLEPYIGAVDNGQISTNKSNIIFILLISILLNFI</sequence>
<reference evidence="5 6" key="1">
    <citation type="submission" date="2020-08" db="EMBL/GenBank/DDBJ databases">
        <title>Aphidius gifuensis genome sequencing and assembly.</title>
        <authorList>
            <person name="Du Z."/>
        </authorList>
    </citation>
    <scope>NUCLEOTIDE SEQUENCE [LARGE SCALE GENOMIC DNA]</scope>
    <source>
        <strain evidence="5">YNYX2018</strain>
        <tissue evidence="5">Adults</tissue>
    </source>
</reference>
<dbReference type="OrthoDB" id="8195690at2759"/>
<evidence type="ECO:0000256" key="3">
    <source>
        <dbReference type="SAM" id="MobiDB-lite"/>
    </source>
</evidence>
<dbReference type="Gene3D" id="3.80.10.10">
    <property type="entry name" value="Ribonuclease Inhibitor"/>
    <property type="match status" value="7"/>
</dbReference>
<evidence type="ECO:0000256" key="2">
    <source>
        <dbReference type="ARBA" id="ARBA00022737"/>
    </source>
</evidence>
<feature type="region of interest" description="Disordered" evidence="3">
    <location>
        <begin position="1295"/>
        <end position="1317"/>
    </location>
</feature>
<keyword evidence="2" id="KW-0677">Repeat</keyword>
<accession>A0A834XNX0</accession>
<keyword evidence="4" id="KW-0732">Signal</keyword>
<keyword evidence="1" id="KW-0433">Leucine-rich repeat</keyword>
<organism evidence="5 6">
    <name type="scientific">Aphidius gifuensis</name>
    <name type="common">Parasitoid wasp</name>
    <dbReference type="NCBI Taxonomy" id="684658"/>
    <lineage>
        <taxon>Eukaryota</taxon>
        <taxon>Metazoa</taxon>
        <taxon>Ecdysozoa</taxon>
        <taxon>Arthropoda</taxon>
        <taxon>Hexapoda</taxon>
        <taxon>Insecta</taxon>
        <taxon>Pterygota</taxon>
        <taxon>Neoptera</taxon>
        <taxon>Endopterygota</taxon>
        <taxon>Hymenoptera</taxon>
        <taxon>Apocrita</taxon>
        <taxon>Ichneumonoidea</taxon>
        <taxon>Braconidae</taxon>
        <taxon>Aphidiinae</taxon>
        <taxon>Aphidius</taxon>
    </lineage>
</organism>
<keyword evidence="6" id="KW-1185">Reference proteome</keyword>
<dbReference type="SUPFAM" id="SSF52058">
    <property type="entry name" value="L domain-like"/>
    <property type="match status" value="2"/>
</dbReference>
<dbReference type="Pfam" id="PF13855">
    <property type="entry name" value="LRR_8"/>
    <property type="match status" value="8"/>
</dbReference>
<feature type="region of interest" description="Disordered" evidence="3">
    <location>
        <begin position="1415"/>
        <end position="1438"/>
    </location>
</feature>
<dbReference type="InterPro" id="IPR003591">
    <property type="entry name" value="Leu-rich_rpt_typical-subtyp"/>
</dbReference>
<dbReference type="InterPro" id="IPR001611">
    <property type="entry name" value="Leu-rich_rpt"/>
</dbReference>
<evidence type="ECO:0008006" key="7">
    <source>
        <dbReference type="Google" id="ProtNLM"/>
    </source>
</evidence>
<evidence type="ECO:0000256" key="1">
    <source>
        <dbReference type="ARBA" id="ARBA00022614"/>
    </source>
</evidence>
<dbReference type="SMART" id="SM00364">
    <property type="entry name" value="LRR_BAC"/>
    <property type="match status" value="8"/>
</dbReference>
<dbReference type="InterPro" id="IPR032675">
    <property type="entry name" value="LRR_dom_sf"/>
</dbReference>
<proteinExistence type="predicted"/>
<evidence type="ECO:0000313" key="5">
    <source>
        <dbReference type="EMBL" id="KAF7990763.1"/>
    </source>
</evidence>
<feature type="chain" id="PRO_5032352682" description="Chaoptin" evidence="4">
    <location>
        <begin position="24"/>
        <end position="1490"/>
    </location>
</feature>
<name>A0A834XNX0_APHGI</name>
<dbReference type="PANTHER" id="PTHR45712">
    <property type="entry name" value="AGAP008170-PA"/>
    <property type="match status" value="1"/>
</dbReference>
<evidence type="ECO:0000313" key="6">
    <source>
        <dbReference type="Proteomes" id="UP000639338"/>
    </source>
</evidence>
<evidence type="ECO:0000256" key="4">
    <source>
        <dbReference type="SAM" id="SignalP"/>
    </source>
</evidence>